<proteinExistence type="predicted"/>
<feature type="non-terminal residue" evidence="1">
    <location>
        <position position="1"/>
    </location>
</feature>
<organism evidence="1 2">
    <name type="scientific">Ancylostoma caninum</name>
    <name type="common">Dog hookworm</name>
    <dbReference type="NCBI Taxonomy" id="29170"/>
    <lineage>
        <taxon>Eukaryota</taxon>
        <taxon>Metazoa</taxon>
        <taxon>Ecdysozoa</taxon>
        <taxon>Nematoda</taxon>
        <taxon>Chromadorea</taxon>
        <taxon>Rhabditida</taxon>
        <taxon>Rhabditina</taxon>
        <taxon>Rhabditomorpha</taxon>
        <taxon>Strongyloidea</taxon>
        <taxon>Ancylostomatidae</taxon>
        <taxon>Ancylostomatinae</taxon>
        <taxon>Ancylostoma</taxon>
    </lineage>
</organism>
<dbReference type="Proteomes" id="UP000252519">
    <property type="component" value="Unassembled WGS sequence"/>
</dbReference>
<protein>
    <submittedName>
        <fullName evidence="1">Uncharacterized protein</fullName>
    </submittedName>
</protein>
<dbReference type="OrthoDB" id="5870197at2759"/>
<dbReference type="EMBL" id="JOJR01004773">
    <property type="protein sequence ID" value="RCN27166.1"/>
    <property type="molecule type" value="Genomic_DNA"/>
</dbReference>
<evidence type="ECO:0000313" key="2">
    <source>
        <dbReference type="Proteomes" id="UP000252519"/>
    </source>
</evidence>
<name>A0A368F4Y6_ANCCA</name>
<gene>
    <name evidence="1" type="ORF">ANCCAN_27101</name>
</gene>
<evidence type="ECO:0000313" key="1">
    <source>
        <dbReference type="EMBL" id="RCN27166.1"/>
    </source>
</evidence>
<accession>A0A368F4Y6</accession>
<reference evidence="1 2" key="1">
    <citation type="submission" date="2014-10" db="EMBL/GenBank/DDBJ databases">
        <title>Draft genome of the hookworm Ancylostoma caninum.</title>
        <authorList>
            <person name="Mitreva M."/>
        </authorList>
    </citation>
    <scope>NUCLEOTIDE SEQUENCE [LARGE SCALE GENOMIC DNA]</scope>
    <source>
        <strain evidence="1 2">Baltimore</strain>
    </source>
</reference>
<dbReference type="AlphaFoldDB" id="A0A368F4Y6"/>
<comment type="caution">
    <text evidence="1">The sequence shown here is derived from an EMBL/GenBank/DDBJ whole genome shotgun (WGS) entry which is preliminary data.</text>
</comment>
<sequence>LCFQVRLDSAILDEFFSPTEAVEPEALPPTTAKSVTAEHIELSSISNPDGEDLFGNFANIIGYDLSIDETSLLYH</sequence>
<keyword evidence="2" id="KW-1185">Reference proteome</keyword>